<evidence type="ECO:0000313" key="2">
    <source>
        <dbReference type="Proteomes" id="UP000588647"/>
    </source>
</evidence>
<dbReference type="RefSeq" id="WP_183207206.1">
    <property type="nucleotide sequence ID" value="NZ_JAAAMM010000002.1"/>
</dbReference>
<dbReference type="EMBL" id="JACIEM010000002">
    <property type="protein sequence ID" value="MBB4002643.1"/>
    <property type="molecule type" value="Genomic_DNA"/>
</dbReference>
<dbReference type="AlphaFoldDB" id="A0A7W6MP76"/>
<sequence>MPVQPFYATGTATVTSGSATVTGTGTAWSIQVINGGIFSRNGVSIPIASIESNTSLTLAYPWPGTTSTGAYAIALNNAGVGSAIEANKRLAELVAAMAGVSPFAKTILNDPDAATVRASLGLNATLAFEVGSLVYGSAITKATAAACVPGGFYRVANAADQPIAGGAWQILTSLDFTKTYGSQIAVAEFGPNAGKVASRAMLAGVWQAWRNHLTTADAGAAGLAVLAAADAAAARGAVGATGVGGSLITSADAAAARTAIGATATGSSLLTAATAAAAKTALALNNVDNTTDANKPVSAAQAAADNLRVLKAGDTVSGPLNLSMLPTANWHFTSTTTVSVANGAGLNFPTGSGFAVVTDNNNGNTGTFIMGGGEIKLAGQSGTTFVNGGSPSLGFIGCGFVGGVYYLVNNRGGTVGLSAMIFKTRNSG</sequence>
<reference evidence="1 2" key="1">
    <citation type="submission" date="2020-08" db="EMBL/GenBank/DDBJ databases">
        <title>Genomic Encyclopedia of Type Strains, Phase IV (KMG-IV): sequencing the most valuable type-strain genomes for metagenomic binning, comparative biology and taxonomic classification.</title>
        <authorList>
            <person name="Goeker M."/>
        </authorList>
    </citation>
    <scope>NUCLEOTIDE SEQUENCE [LARGE SCALE GENOMIC DNA]</scope>
    <source>
        <strain evidence="1 2">DSM 103570</strain>
    </source>
</reference>
<keyword evidence="2" id="KW-1185">Reference proteome</keyword>
<proteinExistence type="predicted"/>
<organism evidence="1 2">
    <name type="scientific">Aurantimonas endophytica</name>
    <dbReference type="NCBI Taxonomy" id="1522175"/>
    <lineage>
        <taxon>Bacteria</taxon>
        <taxon>Pseudomonadati</taxon>
        <taxon>Pseudomonadota</taxon>
        <taxon>Alphaproteobacteria</taxon>
        <taxon>Hyphomicrobiales</taxon>
        <taxon>Aurantimonadaceae</taxon>
        <taxon>Aurantimonas</taxon>
    </lineage>
</organism>
<evidence type="ECO:0000313" key="1">
    <source>
        <dbReference type="EMBL" id="MBB4002643.1"/>
    </source>
</evidence>
<accession>A0A7W6MP76</accession>
<comment type="caution">
    <text evidence="1">The sequence shown here is derived from an EMBL/GenBank/DDBJ whole genome shotgun (WGS) entry which is preliminary data.</text>
</comment>
<gene>
    <name evidence="1" type="ORF">GGR03_001718</name>
</gene>
<protein>
    <submittedName>
        <fullName evidence="1">Uncharacterized protein</fullName>
    </submittedName>
</protein>
<name>A0A7W6MP76_9HYPH</name>
<dbReference type="Proteomes" id="UP000588647">
    <property type="component" value="Unassembled WGS sequence"/>
</dbReference>